<feature type="domain" description="Protein kinase" evidence="6">
    <location>
        <begin position="47"/>
        <end position="306"/>
    </location>
</feature>
<evidence type="ECO:0000256" key="5">
    <source>
        <dbReference type="SAM" id="Phobius"/>
    </source>
</evidence>
<evidence type="ECO:0000256" key="1">
    <source>
        <dbReference type="ARBA" id="ARBA00022679"/>
    </source>
</evidence>
<dbReference type="PROSITE" id="PS00108">
    <property type="entry name" value="PROTEIN_KINASE_ST"/>
    <property type="match status" value="1"/>
</dbReference>
<dbReference type="InterPro" id="IPR008271">
    <property type="entry name" value="Ser/Thr_kinase_AS"/>
</dbReference>
<keyword evidence="2" id="KW-0547">Nucleotide-binding</keyword>
<keyword evidence="5" id="KW-0812">Transmembrane</keyword>
<keyword evidence="1" id="KW-0808">Transferase</keyword>
<dbReference type="AlphaFoldDB" id="A0A934R3P9"/>
<keyword evidence="7" id="KW-0723">Serine/threonine-protein kinase</keyword>
<protein>
    <submittedName>
        <fullName evidence="7">Serine/threonine protein kinase</fullName>
    </submittedName>
</protein>
<dbReference type="Proteomes" id="UP000600139">
    <property type="component" value="Unassembled WGS sequence"/>
</dbReference>
<evidence type="ECO:0000256" key="4">
    <source>
        <dbReference type="ARBA" id="ARBA00022840"/>
    </source>
</evidence>
<dbReference type="GO" id="GO:0004674">
    <property type="term" value="F:protein serine/threonine kinase activity"/>
    <property type="evidence" value="ECO:0007669"/>
    <property type="project" value="UniProtKB-KW"/>
</dbReference>
<accession>A0A934R3P9</accession>
<feature type="transmembrane region" description="Helical" evidence="5">
    <location>
        <begin position="335"/>
        <end position="356"/>
    </location>
</feature>
<evidence type="ECO:0000259" key="6">
    <source>
        <dbReference type="PROSITE" id="PS50011"/>
    </source>
</evidence>
<dbReference type="PANTHER" id="PTHR43289">
    <property type="entry name" value="MITOGEN-ACTIVATED PROTEIN KINASE KINASE KINASE 20-RELATED"/>
    <property type="match status" value="1"/>
</dbReference>
<dbReference type="RefSeq" id="WP_200352748.1">
    <property type="nucleotide sequence ID" value="NZ_BAABHZ010000001.1"/>
</dbReference>
<gene>
    <name evidence="7" type="ORF">JIN84_19515</name>
</gene>
<sequence>MPERTEIIAYCHSCGNPMNVAAVAPFSNVECPTCGKHTRVKREFGPYTLVRRHAAGGMSMVFVAHDNTLDREVALKILSEDYSADEKRIAAFEEEARITASFSHPHVVRVLRTGKSFDRFYIAMELVPGGHFEHQIRERGKIPEIEMLPLAIQVAQGLKAAHAAGLIHRDVKPGNILLDAEGHAKLVDFGLALVTQGGKAKAAELWATPYYVPPETIEGDAEDFRSDIYAFGATLYHALAGYPSCGEETMATDILREAKKQVIPLGTADPTLSEGTCRIVERAMAYQPRDRYASYDEMIGQLESALKRLKSGNADSAESSANAARRRAKKKQGEYVTLGAAAVVLLGAASAGIWWITREEPARDMEKPLSSTTSPAVPSSNPAAAVEIAKSYREARAATEARDYEKSAPAFIALSENPSLQEPTRTWAGVEAVLALLLDGKSNAAKERAQATAVHASGLPDERKISSGLLIMLEKIDERPGIPAKDIDFSPGDAAHVIGWMLAGLKNWEQGMPGEASVFFDAVAAAKISPDESWLGIYQNLAREYLEDRQALTAPVFEEFPADLAGCEAARNDLDGILAKLKTRGRARFDVRAWQLDLARHAKLLRNPKPAVLPAAAPEAEPEPVTGDEKTPLAKLEEFAKHCQFSEGVAYLKSLTIDPEGASRASLIMVTEACAVFLGDLETDLTREPAEGEFLMKSGETVRRISSTVLGMLTVTGTDGQIRPAKWEDFSPDALIYLHRYFVKNSKSEPERLRRHEYAICFDWLAGNRERALNAAVQLSTTSTAFRKRWESILSGLPK</sequence>
<dbReference type="SMART" id="SM00220">
    <property type="entry name" value="S_TKc"/>
    <property type="match status" value="1"/>
</dbReference>
<keyword evidence="5" id="KW-0472">Membrane</keyword>
<name>A0A934R3P9_9BACT</name>
<keyword evidence="8" id="KW-1185">Reference proteome</keyword>
<dbReference type="CDD" id="cd14014">
    <property type="entry name" value="STKc_PknB_like"/>
    <property type="match status" value="1"/>
</dbReference>
<evidence type="ECO:0000313" key="7">
    <source>
        <dbReference type="EMBL" id="MBK1817818.1"/>
    </source>
</evidence>
<dbReference type="GO" id="GO:0005524">
    <property type="term" value="F:ATP binding"/>
    <property type="evidence" value="ECO:0007669"/>
    <property type="project" value="UniProtKB-KW"/>
</dbReference>
<dbReference type="PROSITE" id="PS50011">
    <property type="entry name" value="PROTEIN_KINASE_DOM"/>
    <property type="match status" value="1"/>
</dbReference>
<dbReference type="InterPro" id="IPR000719">
    <property type="entry name" value="Prot_kinase_dom"/>
</dbReference>
<dbReference type="InterPro" id="IPR011009">
    <property type="entry name" value="Kinase-like_dom_sf"/>
</dbReference>
<keyword evidence="4" id="KW-0067">ATP-binding</keyword>
<organism evidence="7 8">
    <name type="scientific">Luteolibacter yonseiensis</name>
    <dbReference type="NCBI Taxonomy" id="1144680"/>
    <lineage>
        <taxon>Bacteria</taxon>
        <taxon>Pseudomonadati</taxon>
        <taxon>Verrucomicrobiota</taxon>
        <taxon>Verrucomicrobiia</taxon>
        <taxon>Verrucomicrobiales</taxon>
        <taxon>Verrucomicrobiaceae</taxon>
        <taxon>Luteolibacter</taxon>
    </lineage>
</organism>
<dbReference type="Gene3D" id="3.30.200.20">
    <property type="entry name" value="Phosphorylase Kinase, domain 1"/>
    <property type="match status" value="1"/>
</dbReference>
<dbReference type="Gene3D" id="1.10.510.10">
    <property type="entry name" value="Transferase(Phosphotransferase) domain 1"/>
    <property type="match status" value="1"/>
</dbReference>
<evidence type="ECO:0000256" key="2">
    <source>
        <dbReference type="ARBA" id="ARBA00022741"/>
    </source>
</evidence>
<comment type="caution">
    <text evidence="7">The sequence shown here is derived from an EMBL/GenBank/DDBJ whole genome shotgun (WGS) entry which is preliminary data.</text>
</comment>
<dbReference type="SUPFAM" id="SSF56112">
    <property type="entry name" value="Protein kinase-like (PK-like)"/>
    <property type="match status" value="1"/>
</dbReference>
<evidence type="ECO:0000256" key="3">
    <source>
        <dbReference type="ARBA" id="ARBA00022777"/>
    </source>
</evidence>
<keyword evidence="5" id="KW-1133">Transmembrane helix</keyword>
<keyword evidence="3 7" id="KW-0418">Kinase</keyword>
<reference evidence="7" key="1">
    <citation type="submission" date="2021-01" db="EMBL/GenBank/DDBJ databases">
        <title>Modified the classification status of verrucomicrobia.</title>
        <authorList>
            <person name="Feng X."/>
        </authorList>
    </citation>
    <scope>NUCLEOTIDE SEQUENCE</scope>
    <source>
        <strain evidence="7">JCM 18052</strain>
    </source>
</reference>
<dbReference type="Pfam" id="PF00069">
    <property type="entry name" value="Pkinase"/>
    <property type="match status" value="1"/>
</dbReference>
<proteinExistence type="predicted"/>
<dbReference type="PANTHER" id="PTHR43289:SF34">
    <property type="entry name" value="SERINE_THREONINE-PROTEIN KINASE YBDM-RELATED"/>
    <property type="match status" value="1"/>
</dbReference>
<dbReference type="EMBL" id="JAENIK010000012">
    <property type="protein sequence ID" value="MBK1817818.1"/>
    <property type="molecule type" value="Genomic_DNA"/>
</dbReference>
<evidence type="ECO:0000313" key="8">
    <source>
        <dbReference type="Proteomes" id="UP000600139"/>
    </source>
</evidence>